<dbReference type="GO" id="GO:0005840">
    <property type="term" value="C:ribosome"/>
    <property type="evidence" value="ECO:0007669"/>
    <property type="project" value="UniProtKB-KW"/>
</dbReference>
<comment type="caution">
    <text evidence="14">The sequence shown here is derived from an EMBL/GenBank/DDBJ whole genome shotgun (WGS) entry which is preliminary data.</text>
</comment>
<dbReference type="InterPro" id="IPR020472">
    <property type="entry name" value="WD40_PAC1"/>
</dbReference>
<evidence type="ECO:0000256" key="5">
    <source>
        <dbReference type="ARBA" id="ARBA00022574"/>
    </source>
</evidence>
<evidence type="ECO:0000256" key="7">
    <source>
        <dbReference type="ARBA" id="ARBA00022927"/>
    </source>
</evidence>
<name>A0A061J7V8_TRYRA</name>
<feature type="repeat" description="WD" evidence="13">
    <location>
        <begin position="238"/>
        <end position="280"/>
    </location>
</feature>
<feature type="repeat" description="WD" evidence="13">
    <location>
        <begin position="194"/>
        <end position="229"/>
    </location>
</feature>
<keyword evidence="3" id="KW-0813">Transport</keyword>
<dbReference type="SUPFAM" id="SSF50978">
    <property type="entry name" value="WD40 repeat-like"/>
    <property type="match status" value="1"/>
</dbReference>
<dbReference type="Proteomes" id="UP000031737">
    <property type="component" value="Unassembled WGS sequence"/>
</dbReference>
<sequence length="361" mass="39228">MPSFNFHPGFAGHGIRCNPWNPTQFVLTAAEHFGVAGSGKVYIVNVAPGVPPGSPVSLFGCWGTSDGAFDACFSEVDQNVLAVACGDGVKLYNVAESVNRDGVPPLAHIAEHQAEVAGVTWNRDSFFSCSWDGSVKLYQAANPTVSAMTFHEHVKEVYEVSCSTRNPASFLSASGDGTWKVWDARAPRSVLTQVGHNHQIILSIDWNKYDGNIFATGGVDRTVRLWDLRRPTQPLASLPGHDNACRRVRFSPHSRVLLASAGYDCRVCIWDLNQPQRPLTGRYAHHREFVVGLEWSLAVPNAIASASWDGRAFFWVNGQQVAPSLPLAQLPAAVPPPRVRVPRTKVLPGLPLVPPAISVPQ</sequence>
<dbReference type="PANTHER" id="PTHR46027">
    <property type="entry name" value="PEROXISOMAL TARGETING SIGNAL 2 RECEPTOR"/>
    <property type="match status" value="1"/>
</dbReference>
<dbReference type="PROSITE" id="PS00678">
    <property type="entry name" value="WD_REPEATS_1"/>
    <property type="match status" value="1"/>
</dbReference>
<comment type="subcellular location">
    <subcellularLocation>
        <location evidence="2">Cytoplasm</location>
        <location evidence="2">Cytosol</location>
    </subcellularLocation>
    <subcellularLocation>
        <location evidence="1">Peroxisome matrix</location>
    </subcellularLocation>
</comment>
<dbReference type="InterPro" id="IPR044536">
    <property type="entry name" value="PEX7"/>
</dbReference>
<evidence type="ECO:0000256" key="10">
    <source>
        <dbReference type="ARBA" id="ARBA00023274"/>
    </source>
</evidence>
<protein>
    <recommendedName>
        <fullName evidence="12">Peroxin-7</fullName>
    </recommendedName>
</protein>
<dbReference type="InterPro" id="IPR036322">
    <property type="entry name" value="WD40_repeat_dom_sf"/>
</dbReference>
<dbReference type="GO" id="GO:0005829">
    <property type="term" value="C:cytosol"/>
    <property type="evidence" value="ECO:0007669"/>
    <property type="project" value="UniProtKB-SubCell"/>
</dbReference>
<dbReference type="OrthoDB" id="273771at2759"/>
<dbReference type="SMART" id="SM00320">
    <property type="entry name" value="WD40"/>
    <property type="match status" value="6"/>
</dbReference>
<evidence type="ECO:0000256" key="11">
    <source>
        <dbReference type="ARBA" id="ARBA00024017"/>
    </source>
</evidence>
<reference evidence="14 15" key="1">
    <citation type="submission" date="2013-07" db="EMBL/GenBank/DDBJ databases">
        <authorList>
            <person name="Stoco P.H."/>
            <person name="Wagner G."/>
            <person name="Gerber A."/>
            <person name="Zaha A."/>
            <person name="Thompson C."/>
            <person name="Bartholomeu D.C."/>
            <person name="Luckemeyer D.D."/>
            <person name="Bahia D."/>
            <person name="Loreto E."/>
            <person name="Prestes E.B."/>
            <person name="Lima F.M."/>
            <person name="Rodrigues-Luiz G."/>
            <person name="Vallejo G.A."/>
            <person name="Filho J.F."/>
            <person name="Monteiro K.M."/>
            <person name="Tyler K.M."/>
            <person name="de Almeida L.G."/>
            <person name="Ortiz M.F."/>
            <person name="Siervo M.A."/>
            <person name="de Moraes M.H."/>
            <person name="Cunha O.L."/>
            <person name="Mendonca-Neto R."/>
            <person name="Silva R."/>
            <person name="Teixeira S.M."/>
            <person name="Murta S.M."/>
            <person name="Sincero T.C."/>
            <person name="Mendes T.A."/>
            <person name="Urmenyi T.P."/>
            <person name="Silva V.G."/>
            <person name="da Rocha W.D."/>
            <person name="Andersson B."/>
            <person name="Romanha A.J."/>
            <person name="Steindel M."/>
            <person name="de Vasconcelos A.T."/>
            <person name="Grisard E.C."/>
        </authorList>
    </citation>
    <scope>NUCLEOTIDE SEQUENCE [LARGE SCALE GENOMIC DNA]</scope>
    <source>
        <strain evidence="14 15">SC58</strain>
    </source>
</reference>
<keyword evidence="6" id="KW-0677">Repeat</keyword>
<keyword evidence="9" id="KW-0576">Peroxisome</keyword>
<dbReference type="GO" id="GO:1990904">
    <property type="term" value="C:ribonucleoprotein complex"/>
    <property type="evidence" value="ECO:0007669"/>
    <property type="project" value="UniProtKB-KW"/>
</dbReference>
<evidence type="ECO:0000256" key="6">
    <source>
        <dbReference type="ARBA" id="ARBA00022737"/>
    </source>
</evidence>
<dbReference type="EMBL" id="AUPL01001290">
    <property type="protein sequence ID" value="ESL10969.1"/>
    <property type="molecule type" value="Genomic_DNA"/>
</dbReference>
<evidence type="ECO:0000256" key="9">
    <source>
        <dbReference type="ARBA" id="ARBA00023140"/>
    </source>
</evidence>
<evidence type="ECO:0000256" key="12">
    <source>
        <dbReference type="ARBA" id="ARBA00032565"/>
    </source>
</evidence>
<evidence type="ECO:0000256" key="4">
    <source>
        <dbReference type="ARBA" id="ARBA00022490"/>
    </source>
</evidence>
<dbReference type="Pfam" id="PF00400">
    <property type="entry name" value="WD40"/>
    <property type="match status" value="4"/>
</dbReference>
<dbReference type="Gene3D" id="2.130.10.10">
    <property type="entry name" value="YVTN repeat-like/Quinoprotein amine dehydrogenase"/>
    <property type="match status" value="1"/>
</dbReference>
<dbReference type="GO" id="GO:0005053">
    <property type="term" value="F:peroxisome matrix targeting signal-2 binding"/>
    <property type="evidence" value="ECO:0007669"/>
    <property type="project" value="InterPro"/>
</dbReference>
<organism evidence="14 15">
    <name type="scientific">Trypanosoma rangeli SC58</name>
    <dbReference type="NCBI Taxonomy" id="429131"/>
    <lineage>
        <taxon>Eukaryota</taxon>
        <taxon>Discoba</taxon>
        <taxon>Euglenozoa</taxon>
        <taxon>Kinetoplastea</taxon>
        <taxon>Metakinetoplastina</taxon>
        <taxon>Trypanosomatida</taxon>
        <taxon>Trypanosomatidae</taxon>
        <taxon>Trypanosoma</taxon>
        <taxon>Herpetosoma</taxon>
    </lineage>
</organism>
<evidence type="ECO:0000256" key="13">
    <source>
        <dbReference type="PROSITE-ProRule" id="PRU00221"/>
    </source>
</evidence>
<dbReference type="PROSITE" id="PS50294">
    <property type="entry name" value="WD_REPEATS_REGION"/>
    <property type="match status" value="2"/>
</dbReference>
<comment type="similarity">
    <text evidence="11">Belongs to the WD repeat peroxin-7 family.</text>
</comment>
<keyword evidence="15" id="KW-1185">Reference proteome</keyword>
<dbReference type="GO" id="GO:0005782">
    <property type="term" value="C:peroxisomal matrix"/>
    <property type="evidence" value="ECO:0007669"/>
    <property type="project" value="UniProtKB-SubCell"/>
</dbReference>
<dbReference type="PRINTS" id="PR00320">
    <property type="entry name" value="GPROTEINBRPT"/>
</dbReference>
<evidence type="ECO:0000256" key="8">
    <source>
        <dbReference type="ARBA" id="ARBA00022980"/>
    </source>
</evidence>
<evidence type="ECO:0000256" key="3">
    <source>
        <dbReference type="ARBA" id="ARBA00022448"/>
    </source>
</evidence>
<keyword evidence="8" id="KW-0689">Ribosomal protein</keyword>
<feature type="repeat" description="WD" evidence="13">
    <location>
        <begin position="150"/>
        <end position="192"/>
    </location>
</feature>
<dbReference type="AlphaFoldDB" id="A0A061J7V8"/>
<keyword evidence="5 13" id="KW-0853">WD repeat</keyword>
<dbReference type="InterPro" id="IPR019775">
    <property type="entry name" value="WD40_repeat_CS"/>
</dbReference>
<dbReference type="PANTHER" id="PTHR46027:SF1">
    <property type="entry name" value="PEROXISOMAL TARGETING SIGNAL 2 RECEPTOR"/>
    <property type="match status" value="1"/>
</dbReference>
<keyword evidence="7" id="KW-0653">Protein transport</keyword>
<keyword evidence="4" id="KW-0963">Cytoplasm</keyword>
<dbReference type="InterPro" id="IPR001680">
    <property type="entry name" value="WD40_rpt"/>
</dbReference>
<keyword evidence="14" id="KW-0675">Receptor</keyword>
<proteinExistence type="inferred from homology"/>
<evidence type="ECO:0000313" key="14">
    <source>
        <dbReference type="EMBL" id="ESL10969.1"/>
    </source>
</evidence>
<gene>
    <name evidence="14" type="ORF">TRSC58_01290</name>
</gene>
<evidence type="ECO:0000313" key="15">
    <source>
        <dbReference type="Proteomes" id="UP000031737"/>
    </source>
</evidence>
<evidence type="ECO:0000256" key="1">
    <source>
        <dbReference type="ARBA" id="ARBA00004253"/>
    </source>
</evidence>
<accession>A0A061J7V8</accession>
<dbReference type="InterPro" id="IPR015943">
    <property type="entry name" value="WD40/YVTN_repeat-like_dom_sf"/>
</dbReference>
<dbReference type="GO" id="GO:0016558">
    <property type="term" value="P:protein import into peroxisome matrix"/>
    <property type="evidence" value="ECO:0007669"/>
    <property type="project" value="InterPro"/>
</dbReference>
<keyword evidence="10" id="KW-0687">Ribonucleoprotein</keyword>
<dbReference type="VEuPathDB" id="TriTrypDB:TRSC58_01290"/>
<evidence type="ECO:0000256" key="2">
    <source>
        <dbReference type="ARBA" id="ARBA00004514"/>
    </source>
</evidence>
<dbReference type="PROSITE" id="PS50082">
    <property type="entry name" value="WD_REPEATS_2"/>
    <property type="match status" value="3"/>
</dbReference>